<organism evidence="1 2">
    <name type="scientific">Thermogemmata fonticola</name>
    <dbReference type="NCBI Taxonomy" id="2755323"/>
    <lineage>
        <taxon>Bacteria</taxon>
        <taxon>Pseudomonadati</taxon>
        <taxon>Planctomycetota</taxon>
        <taxon>Planctomycetia</taxon>
        <taxon>Gemmatales</taxon>
        <taxon>Gemmataceae</taxon>
        <taxon>Thermogemmata</taxon>
    </lineage>
</organism>
<dbReference type="InterPro" id="IPR010980">
    <property type="entry name" value="Cyt_c/b562"/>
</dbReference>
<dbReference type="PROSITE" id="PS51009">
    <property type="entry name" value="CYTCII"/>
    <property type="match status" value="1"/>
</dbReference>
<dbReference type="SUPFAM" id="SSF47175">
    <property type="entry name" value="Cytochromes"/>
    <property type="match status" value="1"/>
</dbReference>
<protein>
    <submittedName>
        <fullName evidence="1">Cytochrome c</fullName>
    </submittedName>
</protein>
<dbReference type="Proteomes" id="UP000542342">
    <property type="component" value="Unassembled WGS sequence"/>
</dbReference>
<dbReference type="AlphaFoldDB" id="A0A7V8VES2"/>
<dbReference type="RefSeq" id="WP_194537972.1">
    <property type="nucleotide sequence ID" value="NZ_JACEFB010000006.1"/>
</dbReference>
<gene>
    <name evidence="1" type="ORF">H0921_10250</name>
</gene>
<evidence type="ECO:0000313" key="2">
    <source>
        <dbReference type="Proteomes" id="UP000542342"/>
    </source>
</evidence>
<dbReference type="EMBL" id="JACEFB010000006">
    <property type="protein sequence ID" value="MBA2226540.1"/>
    <property type="molecule type" value="Genomic_DNA"/>
</dbReference>
<dbReference type="GO" id="GO:0009055">
    <property type="term" value="F:electron transfer activity"/>
    <property type="evidence" value="ECO:0007669"/>
    <property type="project" value="InterPro"/>
</dbReference>
<accession>A0A7V8VES2</accession>
<dbReference type="GO" id="GO:0005506">
    <property type="term" value="F:iron ion binding"/>
    <property type="evidence" value="ECO:0007669"/>
    <property type="project" value="InterPro"/>
</dbReference>
<comment type="caution">
    <text evidence="1">The sequence shown here is derived from an EMBL/GenBank/DDBJ whole genome shotgun (WGS) entry which is preliminary data.</text>
</comment>
<keyword evidence="2" id="KW-1185">Reference proteome</keyword>
<proteinExistence type="predicted"/>
<dbReference type="GO" id="GO:0020037">
    <property type="term" value="F:heme binding"/>
    <property type="evidence" value="ECO:0007669"/>
    <property type="project" value="InterPro"/>
</dbReference>
<name>A0A7V8VES2_9BACT</name>
<evidence type="ECO:0000313" key="1">
    <source>
        <dbReference type="EMBL" id="MBA2226540.1"/>
    </source>
</evidence>
<dbReference type="InterPro" id="IPR002321">
    <property type="entry name" value="Cyt_c_II"/>
</dbReference>
<sequence length="252" mass="27470">MMNRLRVWLGAGILTVVAGGVSMWAAPPQLSRGTYERLAAADIAQLQGSIAKCQESAAEARRNLPTARALAMLLVLEAEALGDANLQKQALQIAEVLNKKDFAAAEKLAKSLKANPGTAPLPSQPLHKLNDFHLEEVMSPYRLGRSGGLNIEKDIRDWSKKGVKLDPAAVEILAARTALLSEYTMHMPNDKADVNKANLEQWKKYSQELIDLSRQLAEEAAKGKSANGNAMASLLSKINNKCTDCHNKFRDD</sequence>
<reference evidence="1 2" key="1">
    <citation type="submission" date="2020-07" db="EMBL/GenBank/DDBJ databases">
        <title>Thermogemmata thermophila gen. nov., sp. nov., a novel moderate thermophilic planctomycete from a Kamchatka hot spring.</title>
        <authorList>
            <person name="Elcheninov A.G."/>
            <person name="Podosokorskaya O.A."/>
            <person name="Kovaleva O.L."/>
            <person name="Novikov A."/>
            <person name="Bonch-Osmolovskaya E.A."/>
            <person name="Toshchakov S.V."/>
            <person name="Kublanov I.V."/>
        </authorList>
    </citation>
    <scope>NUCLEOTIDE SEQUENCE [LARGE SCALE GENOMIC DNA]</scope>
    <source>
        <strain evidence="1 2">2918</strain>
    </source>
</reference>
<dbReference type="Gene3D" id="1.20.120.10">
    <property type="entry name" value="Cytochrome c/b562"/>
    <property type="match status" value="1"/>
</dbReference>
<dbReference type="GO" id="GO:0022900">
    <property type="term" value="P:electron transport chain"/>
    <property type="evidence" value="ECO:0007669"/>
    <property type="project" value="InterPro"/>
</dbReference>